<evidence type="ECO:0000313" key="2">
    <source>
        <dbReference type="EMBL" id="JAH24720.1"/>
    </source>
</evidence>
<dbReference type="AlphaFoldDB" id="A0A0E9R8A0"/>
<proteinExistence type="predicted"/>
<evidence type="ECO:0000256" key="1">
    <source>
        <dbReference type="SAM" id="Phobius"/>
    </source>
</evidence>
<protein>
    <submittedName>
        <fullName evidence="2">Uncharacterized protein</fullName>
    </submittedName>
</protein>
<keyword evidence="1" id="KW-0812">Transmembrane</keyword>
<dbReference type="EMBL" id="GBXM01083857">
    <property type="protein sequence ID" value="JAH24720.1"/>
    <property type="molecule type" value="Transcribed_RNA"/>
</dbReference>
<keyword evidence="1" id="KW-1133">Transmembrane helix</keyword>
<name>A0A0E9R8A0_ANGAN</name>
<accession>A0A0E9R8A0</accession>
<reference evidence="2" key="1">
    <citation type="submission" date="2014-11" db="EMBL/GenBank/DDBJ databases">
        <authorList>
            <person name="Amaro Gonzalez C."/>
        </authorList>
    </citation>
    <scope>NUCLEOTIDE SEQUENCE</scope>
</reference>
<organism evidence="2">
    <name type="scientific">Anguilla anguilla</name>
    <name type="common">European freshwater eel</name>
    <name type="synonym">Muraena anguilla</name>
    <dbReference type="NCBI Taxonomy" id="7936"/>
    <lineage>
        <taxon>Eukaryota</taxon>
        <taxon>Metazoa</taxon>
        <taxon>Chordata</taxon>
        <taxon>Craniata</taxon>
        <taxon>Vertebrata</taxon>
        <taxon>Euteleostomi</taxon>
        <taxon>Actinopterygii</taxon>
        <taxon>Neopterygii</taxon>
        <taxon>Teleostei</taxon>
        <taxon>Anguilliformes</taxon>
        <taxon>Anguillidae</taxon>
        <taxon>Anguilla</taxon>
    </lineage>
</organism>
<feature type="transmembrane region" description="Helical" evidence="1">
    <location>
        <begin position="12"/>
        <end position="32"/>
    </location>
</feature>
<reference evidence="2" key="2">
    <citation type="journal article" date="2015" name="Fish Shellfish Immunol.">
        <title>Early steps in the European eel (Anguilla anguilla)-Vibrio vulnificus interaction in the gills: Role of the RtxA13 toxin.</title>
        <authorList>
            <person name="Callol A."/>
            <person name="Pajuelo D."/>
            <person name="Ebbesson L."/>
            <person name="Teles M."/>
            <person name="MacKenzie S."/>
            <person name="Amaro C."/>
        </authorList>
    </citation>
    <scope>NUCLEOTIDE SEQUENCE</scope>
</reference>
<sequence>MTNDIIAPEGFSHWLVLLSFPFLPQVPVLMLLHFKLSSAWLLSCGQCAQADKHKVGDASKVTLSFS</sequence>
<keyword evidence="1" id="KW-0472">Membrane</keyword>